<reference evidence="2 3" key="1">
    <citation type="submission" date="2020-08" db="EMBL/GenBank/DDBJ databases">
        <title>The Agave Microbiome: Exploring the role of microbial communities in plant adaptations to desert environments.</title>
        <authorList>
            <person name="Partida-Martinez L.P."/>
        </authorList>
    </citation>
    <scope>NUCLEOTIDE SEQUENCE [LARGE SCALE GENOMIC DNA]</scope>
    <source>
        <strain evidence="2 3">RAS26</strain>
    </source>
</reference>
<dbReference type="RefSeq" id="WP_183297643.1">
    <property type="nucleotide sequence ID" value="NZ_JACHVX010000006.1"/>
</dbReference>
<keyword evidence="2" id="KW-0808">Transferase</keyword>
<gene>
    <name evidence="2" type="ORF">FHR80_003825</name>
</gene>
<accession>A0A7W4UJA2</accession>
<dbReference type="EC" id="2.7.11.1" evidence="2"/>
<feature type="domain" description="Histidine kinase/HSP90-like ATPase" evidence="1">
    <location>
        <begin position="21"/>
        <end position="133"/>
    </location>
</feature>
<keyword evidence="2" id="KW-0418">Kinase</keyword>
<sequence>MPADRPVETRVEHCVLPGCIERVHHALAALWEQAPDVPDLDRMMFETAVIEVTANVIEHAERGDDFDAHVVLRVEDGSLVGELTDTGAFVDVDLDVDLPEDDLATNGRGIPLARRAVHEISYRRGEGRNHWRLVRHWQG</sequence>
<comment type="caution">
    <text evidence="2">The sequence shown here is derived from an EMBL/GenBank/DDBJ whole genome shotgun (WGS) entry which is preliminary data.</text>
</comment>
<dbReference type="CDD" id="cd16936">
    <property type="entry name" value="HATPase_RsbW-like"/>
    <property type="match status" value="1"/>
</dbReference>
<evidence type="ECO:0000259" key="1">
    <source>
        <dbReference type="Pfam" id="PF13581"/>
    </source>
</evidence>
<dbReference type="Gene3D" id="3.30.565.10">
    <property type="entry name" value="Histidine kinase-like ATPase, C-terminal domain"/>
    <property type="match status" value="1"/>
</dbReference>
<protein>
    <submittedName>
        <fullName evidence="2">Serine/threonine-protein kinase RsbW</fullName>
        <ecNumber evidence="2">2.7.11.1</ecNumber>
    </submittedName>
</protein>
<dbReference type="Pfam" id="PF13581">
    <property type="entry name" value="HATPase_c_2"/>
    <property type="match status" value="1"/>
</dbReference>
<dbReference type="InterPro" id="IPR036890">
    <property type="entry name" value="HATPase_C_sf"/>
</dbReference>
<dbReference type="EMBL" id="JACHVX010000006">
    <property type="protein sequence ID" value="MBB2924889.1"/>
    <property type="molecule type" value="Genomic_DNA"/>
</dbReference>
<name>A0A7W4UJA2_9CELL</name>
<evidence type="ECO:0000313" key="2">
    <source>
        <dbReference type="EMBL" id="MBB2924889.1"/>
    </source>
</evidence>
<dbReference type="AlphaFoldDB" id="A0A7W4UJA2"/>
<dbReference type="GO" id="GO:0004674">
    <property type="term" value="F:protein serine/threonine kinase activity"/>
    <property type="evidence" value="ECO:0007669"/>
    <property type="project" value="UniProtKB-EC"/>
</dbReference>
<dbReference type="SUPFAM" id="SSF55874">
    <property type="entry name" value="ATPase domain of HSP90 chaperone/DNA topoisomerase II/histidine kinase"/>
    <property type="match status" value="1"/>
</dbReference>
<organism evidence="2 3">
    <name type="scientific">Cellulomonas cellasea</name>
    <dbReference type="NCBI Taxonomy" id="43670"/>
    <lineage>
        <taxon>Bacteria</taxon>
        <taxon>Bacillati</taxon>
        <taxon>Actinomycetota</taxon>
        <taxon>Actinomycetes</taxon>
        <taxon>Micrococcales</taxon>
        <taxon>Cellulomonadaceae</taxon>
        <taxon>Cellulomonas</taxon>
    </lineage>
</organism>
<dbReference type="Proteomes" id="UP000518206">
    <property type="component" value="Unassembled WGS sequence"/>
</dbReference>
<dbReference type="InterPro" id="IPR003594">
    <property type="entry name" value="HATPase_dom"/>
</dbReference>
<proteinExistence type="predicted"/>
<evidence type="ECO:0000313" key="3">
    <source>
        <dbReference type="Proteomes" id="UP000518206"/>
    </source>
</evidence>
<reference evidence="2 3" key="2">
    <citation type="submission" date="2020-08" db="EMBL/GenBank/DDBJ databases">
        <authorList>
            <person name="Partida-Martinez L."/>
            <person name="Huntemann M."/>
            <person name="Clum A."/>
            <person name="Wang J."/>
            <person name="Palaniappan K."/>
            <person name="Ritter S."/>
            <person name="Chen I.-M."/>
            <person name="Stamatis D."/>
            <person name="Reddy T."/>
            <person name="O'Malley R."/>
            <person name="Daum C."/>
            <person name="Shapiro N."/>
            <person name="Ivanova N."/>
            <person name="Kyrpides N."/>
            <person name="Woyke T."/>
        </authorList>
    </citation>
    <scope>NUCLEOTIDE SEQUENCE [LARGE SCALE GENOMIC DNA]</scope>
    <source>
        <strain evidence="2 3">RAS26</strain>
    </source>
</reference>